<comment type="subcellular location">
    <subcellularLocation>
        <location evidence="1">Nucleus</location>
    </subcellularLocation>
</comment>
<keyword evidence="8" id="KW-1185">Reference proteome</keyword>
<name>A0A8S0QAU2_OLEEU</name>
<dbReference type="SUPFAM" id="SSF55455">
    <property type="entry name" value="SRF-like"/>
    <property type="match status" value="1"/>
</dbReference>
<organism evidence="7 8">
    <name type="scientific">Olea europaea subsp. europaea</name>
    <dbReference type="NCBI Taxonomy" id="158383"/>
    <lineage>
        <taxon>Eukaryota</taxon>
        <taxon>Viridiplantae</taxon>
        <taxon>Streptophyta</taxon>
        <taxon>Embryophyta</taxon>
        <taxon>Tracheophyta</taxon>
        <taxon>Spermatophyta</taxon>
        <taxon>Magnoliopsida</taxon>
        <taxon>eudicotyledons</taxon>
        <taxon>Gunneridae</taxon>
        <taxon>Pentapetalae</taxon>
        <taxon>asterids</taxon>
        <taxon>lamiids</taxon>
        <taxon>Lamiales</taxon>
        <taxon>Oleaceae</taxon>
        <taxon>Oleeae</taxon>
        <taxon>Olea</taxon>
    </lineage>
</organism>
<gene>
    <name evidence="7" type="ORF">OLEA9_A026533</name>
</gene>
<dbReference type="AlphaFoldDB" id="A0A8S0QAU2"/>
<evidence type="ECO:0000256" key="5">
    <source>
        <dbReference type="ARBA" id="ARBA00023242"/>
    </source>
</evidence>
<evidence type="ECO:0000313" key="8">
    <source>
        <dbReference type="Proteomes" id="UP000594638"/>
    </source>
</evidence>
<proteinExistence type="predicted"/>
<sequence>MENVLPRNKNQRAIEKSFLNRKDCIKKKSIELSVLYDVKVCAIIVGPDGRVETWPESHDDVRQVIQAYKICPVDKKKRERPQELEHGGNNKKQKVCAVSEGVKRTGFTDEDVLRSIDAKLCEVRKRIELIKSDYQKRSFFQETASFGQSPIINNSICFDTQLEEIQGFEENDLFDWWDVFNAGSENPRDSHELFIAAPTPTSLNPCSGLTDTDQDFQSSTPAVNSLTPGCELMDTFSVAYNGEFNQFAPTDLNSFISSSESVNSCTLPGNQCFKPNWDWFEDSAFVADLISWDTAAINMWT</sequence>
<dbReference type="InterPro" id="IPR036879">
    <property type="entry name" value="TF_MADSbox_sf"/>
</dbReference>
<dbReference type="Gramene" id="OE9A026533T1">
    <property type="protein sequence ID" value="OE9A026533C1"/>
    <property type="gene ID" value="OE9A026533"/>
</dbReference>
<dbReference type="PROSITE" id="PS50066">
    <property type="entry name" value="MADS_BOX_2"/>
    <property type="match status" value="1"/>
</dbReference>
<dbReference type="GO" id="GO:0003677">
    <property type="term" value="F:DNA binding"/>
    <property type="evidence" value="ECO:0007669"/>
    <property type="project" value="UniProtKB-KW"/>
</dbReference>
<dbReference type="Pfam" id="PF00319">
    <property type="entry name" value="SRF-TF"/>
    <property type="match status" value="1"/>
</dbReference>
<dbReference type="GO" id="GO:0046983">
    <property type="term" value="F:protein dimerization activity"/>
    <property type="evidence" value="ECO:0007669"/>
    <property type="project" value="InterPro"/>
</dbReference>
<keyword evidence="5" id="KW-0539">Nucleus</keyword>
<evidence type="ECO:0000256" key="4">
    <source>
        <dbReference type="ARBA" id="ARBA00023163"/>
    </source>
</evidence>
<evidence type="ECO:0000313" key="7">
    <source>
        <dbReference type="EMBL" id="CAA2961925.1"/>
    </source>
</evidence>
<evidence type="ECO:0000256" key="2">
    <source>
        <dbReference type="ARBA" id="ARBA00023015"/>
    </source>
</evidence>
<evidence type="ECO:0000256" key="3">
    <source>
        <dbReference type="ARBA" id="ARBA00023125"/>
    </source>
</evidence>
<dbReference type="Proteomes" id="UP000594638">
    <property type="component" value="Unassembled WGS sequence"/>
</dbReference>
<protein>
    <submittedName>
        <fullName evidence="7">Agamous-like MADS-box AGL81</fullName>
    </submittedName>
</protein>
<keyword evidence="2" id="KW-0805">Transcription regulation</keyword>
<dbReference type="InterPro" id="IPR002100">
    <property type="entry name" value="TF_MADSbox"/>
</dbReference>
<comment type="caution">
    <text evidence="7">The sequence shown here is derived from an EMBL/GenBank/DDBJ whole genome shotgun (WGS) entry which is preliminary data.</text>
</comment>
<evidence type="ECO:0000256" key="1">
    <source>
        <dbReference type="ARBA" id="ARBA00004123"/>
    </source>
</evidence>
<evidence type="ECO:0000259" key="6">
    <source>
        <dbReference type="PROSITE" id="PS50066"/>
    </source>
</evidence>
<dbReference type="GO" id="GO:0005634">
    <property type="term" value="C:nucleus"/>
    <property type="evidence" value="ECO:0007669"/>
    <property type="project" value="UniProtKB-SubCell"/>
</dbReference>
<dbReference type="EMBL" id="CACTIH010000668">
    <property type="protein sequence ID" value="CAA2961925.1"/>
    <property type="molecule type" value="Genomic_DNA"/>
</dbReference>
<keyword evidence="3" id="KW-0238">DNA-binding</keyword>
<keyword evidence="4" id="KW-0804">Transcription</keyword>
<reference evidence="7 8" key="1">
    <citation type="submission" date="2019-12" db="EMBL/GenBank/DDBJ databases">
        <authorList>
            <person name="Alioto T."/>
            <person name="Alioto T."/>
            <person name="Gomez Garrido J."/>
        </authorList>
    </citation>
    <scope>NUCLEOTIDE SEQUENCE [LARGE SCALE GENOMIC DNA]</scope>
</reference>
<feature type="domain" description="MADS-box" evidence="6">
    <location>
        <begin position="5"/>
        <end position="58"/>
    </location>
</feature>
<accession>A0A8S0QAU2</accession>
<dbReference type="OrthoDB" id="1306420at2759"/>
<dbReference type="Gene3D" id="3.40.1810.10">
    <property type="entry name" value="Transcription factor, MADS-box"/>
    <property type="match status" value="1"/>
</dbReference>